<dbReference type="InterPro" id="IPR019139">
    <property type="entry name" value="LRRFIP1/2"/>
</dbReference>
<dbReference type="PANTHER" id="PTHR19212:SF0">
    <property type="entry name" value="LD07988P"/>
    <property type="match status" value="1"/>
</dbReference>
<dbReference type="Gene3D" id="1.20.5.4090">
    <property type="match status" value="1"/>
</dbReference>
<proteinExistence type="inferred from homology"/>
<comment type="similarity">
    <text evidence="1">Belongs to the LRRFIP family.</text>
</comment>
<feature type="region of interest" description="Disordered" evidence="4">
    <location>
        <begin position="1"/>
        <end position="73"/>
    </location>
</feature>
<feature type="compositionally biased region" description="Low complexity" evidence="4">
    <location>
        <begin position="51"/>
        <end position="62"/>
    </location>
</feature>
<evidence type="ECO:0008006" key="7">
    <source>
        <dbReference type="Google" id="ProtNLM"/>
    </source>
</evidence>
<comment type="caution">
    <text evidence="5">The sequence shown here is derived from an EMBL/GenBank/DDBJ whole genome shotgun (WGS) entry which is preliminary data.</text>
</comment>
<feature type="compositionally biased region" description="Basic and acidic residues" evidence="4">
    <location>
        <begin position="12"/>
        <end position="50"/>
    </location>
</feature>
<evidence type="ECO:0000256" key="4">
    <source>
        <dbReference type="SAM" id="MobiDB-lite"/>
    </source>
</evidence>
<feature type="coiled-coil region" evidence="3">
    <location>
        <begin position="226"/>
        <end position="267"/>
    </location>
</feature>
<dbReference type="Proteomes" id="UP001626550">
    <property type="component" value="Unassembled WGS sequence"/>
</dbReference>
<dbReference type="Pfam" id="PF09738">
    <property type="entry name" value="LRRFIP"/>
    <property type="match status" value="1"/>
</dbReference>
<keyword evidence="2 3" id="KW-0175">Coiled coil</keyword>
<evidence type="ECO:0000313" key="6">
    <source>
        <dbReference type="Proteomes" id="UP001626550"/>
    </source>
</evidence>
<reference evidence="5 6" key="1">
    <citation type="submission" date="2024-11" db="EMBL/GenBank/DDBJ databases">
        <title>Adaptive evolution of stress response genes in parasites aligns with host niche diversity.</title>
        <authorList>
            <person name="Hahn C."/>
            <person name="Resl P."/>
        </authorList>
    </citation>
    <scope>NUCLEOTIDE SEQUENCE [LARGE SCALE GENOMIC DNA]</scope>
    <source>
        <strain evidence="5">EGGRZ-B1_66</strain>
        <tissue evidence="5">Body</tissue>
    </source>
</reference>
<feature type="coiled-coil region" evidence="3">
    <location>
        <begin position="77"/>
        <end position="118"/>
    </location>
</feature>
<evidence type="ECO:0000256" key="2">
    <source>
        <dbReference type="ARBA" id="ARBA00023054"/>
    </source>
</evidence>
<dbReference type="EMBL" id="JBJKFK010002097">
    <property type="protein sequence ID" value="KAL3311637.1"/>
    <property type="molecule type" value="Genomic_DNA"/>
</dbReference>
<dbReference type="PANTHER" id="PTHR19212">
    <property type="entry name" value="LEUCINE RICH REPEAT IN FLII INTERACTING PROTEIN"/>
    <property type="match status" value="1"/>
</dbReference>
<evidence type="ECO:0000313" key="5">
    <source>
        <dbReference type="EMBL" id="KAL3311637.1"/>
    </source>
</evidence>
<dbReference type="AlphaFoldDB" id="A0ABD2PXU5"/>
<accession>A0ABD2PXU5</accession>
<organism evidence="5 6">
    <name type="scientific">Cichlidogyrus casuarinus</name>
    <dbReference type="NCBI Taxonomy" id="1844966"/>
    <lineage>
        <taxon>Eukaryota</taxon>
        <taxon>Metazoa</taxon>
        <taxon>Spiralia</taxon>
        <taxon>Lophotrochozoa</taxon>
        <taxon>Platyhelminthes</taxon>
        <taxon>Monogenea</taxon>
        <taxon>Monopisthocotylea</taxon>
        <taxon>Dactylogyridea</taxon>
        <taxon>Ancyrocephalidae</taxon>
        <taxon>Cichlidogyrus</taxon>
    </lineage>
</organism>
<keyword evidence="6" id="KW-1185">Reference proteome</keyword>
<protein>
    <recommendedName>
        <fullName evidence="7">Leucine-rich repeat flightless-interacting protein 2</fullName>
    </recommendedName>
</protein>
<evidence type="ECO:0000256" key="1">
    <source>
        <dbReference type="ARBA" id="ARBA00008275"/>
    </source>
</evidence>
<evidence type="ECO:0000256" key="3">
    <source>
        <dbReference type="SAM" id="Coils"/>
    </source>
</evidence>
<gene>
    <name evidence="5" type="ORF">Ciccas_009781</name>
</gene>
<sequence length="312" mass="35980">MSRRTDMFNMDRMAEDTESERRAKEQMRMEARKIRSEELEKQRREEEDGKSNSTKYSSRNSSVEPPLSTYSNRNLDLREVKSQLSQVEDKLKNAMVVNAQLDSEKQLLRYEVDLLKDKLEDFIDANHSLSKLSSERKKEISYQKMQIAELTRRLEIARQQIEARDELLTDKGLILLGATDEADVVEENSDLDAKVAVQNGGTHCPRIPGMALVSQELANVLALVPGTDLESRLKRLLLDKDELQARQDKLELQLEEERERADIAQRYDSRSRSRGLQDPEDAKLLQSARAQTQEYKFKLHESLQKISALEGD</sequence>
<name>A0ABD2PXU5_9PLAT</name>
<feature type="non-terminal residue" evidence="5">
    <location>
        <position position="312"/>
    </location>
</feature>